<evidence type="ECO:0000313" key="2">
    <source>
        <dbReference type="Proteomes" id="UP000631114"/>
    </source>
</evidence>
<keyword evidence="2" id="KW-1185">Reference proteome</keyword>
<reference evidence="1 2" key="1">
    <citation type="submission" date="2020-10" db="EMBL/GenBank/DDBJ databases">
        <title>The Coptis chinensis genome and diversification of protoberbering-type alkaloids.</title>
        <authorList>
            <person name="Wang B."/>
            <person name="Shu S."/>
            <person name="Song C."/>
            <person name="Liu Y."/>
        </authorList>
    </citation>
    <scope>NUCLEOTIDE SEQUENCE [LARGE SCALE GENOMIC DNA]</scope>
    <source>
        <strain evidence="1">HL-2020</strain>
        <tissue evidence="1">Leaf</tissue>
    </source>
</reference>
<dbReference type="InterPro" id="IPR008271">
    <property type="entry name" value="Ser/Thr_kinase_AS"/>
</dbReference>
<comment type="caution">
    <text evidence="1">The sequence shown here is derived from an EMBL/GenBank/DDBJ whole genome shotgun (WGS) entry which is preliminary data.</text>
</comment>
<sequence>MPQLNRGNSVTYGGGLVEFIDPRGVEGFWSIFTGKGCIHRDVKAGNILVDSHGARDLGYGRRAWIMTSKQIYGPSASQP</sequence>
<dbReference type="PROSITE" id="PS00108">
    <property type="entry name" value="PROTEIN_KINASE_ST"/>
    <property type="match status" value="1"/>
</dbReference>
<evidence type="ECO:0000313" key="1">
    <source>
        <dbReference type="EMBL" id="KAF9607582.1"/>
    </source>
</evidence>
<protein>
    <recommendedName>
        <fullName evidence="3">Protein kinase domain-containing protein</fullName>
    </recommendedName>
</protein>
<evidence type="ECO:0008006" key="3">
    <source>
        <dbReference type="Google" id="ProtNLM"/>
    </source>
</evidence>
<dbReference type="SUPFAM" id="SSF56112">
    <property type="entry name" value="Protein kinase-like (PK-like)"/>
    <property type="match status" value="1"/>
</dbReference>
<dbReference type="EMBL" id="JADFTS010000005">
    <property type="protein sequence ID" value="KAF9607582.1"/>
    <property type="molecule type" value="Genomic_DNA"/>
</dbReference>
<name>A0A835LWI3_9MAGN</name>
<dbReference type="InterPro" id="IPR011009">
    <property type="entry name" value="Kinase-like_dom_sf"/>
</dbReference>
<dbReference type="GO" id="GO:0004672">
    <property type="term" value="F:protein kinase activity"/>
    <property type="evidence" value="ECO:0007669"/>
    <property type="project" value="InterPro"/>
</dbReference>
<accession>A0A835LWI3</accession>
<dbReference type="AlphaFoldDB" id="A0A835LWI3"/>
<organism evidence="1 2">
    <name type="scientific">Coptis chinensis</name>
    <dbReference type="NCBI Taxonomy" id="261450"/>
    <lineage>
        <taxon>Eukaryota</taxon>
        <taxon>Viridiplantae</taxon>
        <taxon>Streptophyta</taxon>
        <taxon>Embryophyta</taxon>
        <taxon>Tracheophyta</taxon>
        <taxon>Spermatophyta</taxon>
        <taxon>Magnoliopsida</taxon>
        <taxon>Ranunculales</taxon>
        <taxon>Ranunculaceae</taxon>
        <taxon>Coptidoideae</taxon>
        <taxon>Coptis</taxon>
    </lineage>
</organism>
<proteinExistence type="predicted"/>
<gene>
    <name evidence="1" type="ORF">IFM89_037125</name>
</gene>
<dbReference type="Proteomes" id="UP000631114">
    <property type="component" value="Unassembled WGS sequence"/>
</dbReference>